<accession>A0A0F9E1N1</accession>
<reference evidence="1" key="1">
    <citation type="journal article" date="2015" name="Nature">
        <title>Complex archaea that bridge the gap between prokaryotes and eukaryotes.</title>
        <authorList>
            <person name="Spang A."/>
            <person name="Saw J.H."/>
            <person name="Jorgensen S.L."/>
            <person name="Zaremba-Niedzwiedzka K."/>
            <person name="Martijn J."/>
            <person name="Lind A.E."/>
            <person name="van Eijk R."/>
            <person name="Schleper C."/>
            <person name="Guy L."/>
            <person name="Ettema T.J."/>
        </authorList>
    </citation>
    <scope>NUCLEOTIDE SEQUENCE</scope>
</reference>
<comment type="caution">
    <text evidence="1">The sequence shown here is derived from an EMBL/GenBank/DDBJ whole genome shotgun (WGS) entry which is preliminary data.</text>
</comment>
<gene>
    <name evidence="1" type="ORF">LCGC14_2130510</name>
</gene>
<name>A0A0F9E1N1_9ZZZZ</name>
<dbReference type="AlphaFoldDB" id="A0A0F9E1N1"/>
<dbReference type="EMBL" id="LAZR01026715">
    <property type="protein sequence ID" value="KKL67884.1"/>
    <property type="molecule type" value="Genomic_DNA"/>
</dbReference>
<proteinExistence type="predicted"/>
<organism evidence="1">
    <name type="scientific">marine sediment metagenome</name>
    <dbReference type="NCBI Taxonomy" id="412755"/>
    <lineage>
        <taxon>unclassified sequences</taxon>
        <taxon>metagenomes</taxon>
        <taxon>ecological metagenomes</taxon>
    </lineage>
</organism>
<evidence type="ECO:0000313" key="1">
    <source>
        <dbReference type="EMBL" id="KKL67884.1"/>
    </source>
</evidence>
<sequence>MRDRPFIGQLLMFNAFPRTEFCKEHIYNGAECKVIGNLRNVVRVLFRGQTITDIVAPDYLRLVITDKTAVRKAHNG</sequence>
<protein>
    <submittedName>
        <fullName evidence="1">Uncharacterized protein</fullName>
    </submittedName>
</protein>